<name>A0ABW7K7W0_9NOCA</name>
<feature type="region of interest" description="Disordered" evidence="1">
    <location>
        <begin position="98"/>
        <end position="119"/>
    </location>
</feature>
<evidence type="ECO:0000313" key="4">
    <source>
        <dbReference type="Proteomes" id="UP001609176"/>
    </source>
</evidence>
<keyword evidence="5" id="KW-1185">Reference proteome</keyword>
<proteinExistence type="predicted"/>
<dbReference type="Proteomes" id="UP001609176">
    <property type="component" value="Unassembled WGS sequence"/>
</dbReference>
<evidence type="ECO:0000313" key="2">
    <source>
        <dbReference type="EMBL" id="MFH5230854.1"/>
    </source>
</evidence>
<dbReference type="RefSeq" id="WP_395123619.1">
    <property type="nucleotide sequence ID" value="NZ_JBIMSN010000094.1"/>
</dbReference>
<dbReference type="EMBL" id="JBIMSN010000094">
    <property type="protein sequence ID" value="MFH5230854.1"/>
    <property type="molecule type" value="Genomic_DNA"/>
</dbReference>
<sequence>MLTDIARISIISFGSDGRVELPLSNFAKEGRVGGAGLSMHFLGTTRRTRTNQPKYEFLCIGPHDAQARNAGSKTVRKEFVPEDLGSWRFRAEPINPDRWREQGPMYGYDARQPQFTLGR</sequence>
<dbReference type="EMBL" id="JBIMSP010000004">
    <property type="protein sequence ID" value="MFH5241147.1"/>
    <property type="molecule type" value="Genomic_DNA"/>
</dbReference>
<evidence type="ECO:0000313" key="5">
    <source>
        <dbReference type="Proteomes" id="UP001609219"/>
    </source>
</evidence>
<evidence type="ECO:0000256" key="1">
    <source>
        <dbReference type="SAM" id="MobiDB-lite"/>
    </source>
</evidence>
<gene>
    <name evidence="3" type="ORF">ACHIPV_04510</name>
    <name evidence="2" type="ORF">ACHIRB_20125</name>
</gene>
<organism evidence="2 5">
    <name type="scientific">Antrihabitans spumae</name>
    <dbReference type="NCBI Taxonomy" id="3373370"/>
    <lineage>
        <taxon>Bacteria</taxon>
        <taxon>Bacillati</taxon>
        <taxon>Actinomycetota</taxon>
        <taxon>Actinomycetes</taxon>
        <taxon>Mycobacteriales</taxon>
        <taxon>Nocardiaceae</taxon>
        <taxon>Antrihabitans</taxon>
    </lineage>
</organism>
<reference evidence="4 5" key="1">
    <citation type="submission" date="2024-10" db="EMBL/GenBank/DDBJ databases">
        <authorList>
            <person name="Riesco R."/>
        </authorList>
    </citation>
    <scope>NUCLEOTIDE SEQUENCE [LARGE SCALE GENOMIC DNA]</scope>
    <source>
        <strain evidence="3 4">NCIMB 15448</strain>
        <strain evidence="2 5">NCIMB 15450</strain>
    </source>
</reference>
<evidence type="ECO:0000313" key="3">
    <source>
        <dbReference type="EMBL" id="MFH5241147.1"/>
    </source>
</evidence>
<protein>
    <submittedName>
        <fullName evidence="2">Uncharacterized protein</fullName>
    </submittedName>
</protein>
<dbReference type="Proteomes" id="UP001609219">
    <property type="component" value="Unassembled WGS sequence"/>
</dbReference>
<comment type="caution">
    <text evidence="2">The sequence shown here is derived from an EMBL/GenBank/DDBJ whole genome shotgun (WGS) entry which is preliminary data.</text>
</comment>
<accession>A0ABW7K7W0</accession>